<dbReference type="EMBL" id="DRNZ01000165">
    <property type="protein sequence ID" value="HHO58025.1"/>
    <property type="molecule type" value="Genomic_DNA"/>
</dbReference>
<dbReference type="Proteomes" id="UP000886105">
    <property type="component" value="Unassembled WGS sequence"/>
</dbReference>
<protein>
    <submittedName>
        <fullName evidence="1">Aminopeptidase</fullName>
    </submittedName>
</protein>
<keyword evidence="1" id="KW-0378">Hydrolase</keyword>
<organism evidence="1">
    <name type="scientific">Oceanithermus profundus</name>
    <dbReference type="NCBI Taxonomy" id="187137"/>
    <lineage>
        <taxon>Bacteria</taxon>
        <taxon>Thermotogati</taxon>
        <taxon>Deinococcota</taxon>
        <taxon>Deinococci</taxon>
        <taxon>Thermales</taxon>
        <taxon>Thermaceae</taxon>
        <taxon>Oceanithermus</taxon>
    </lineage>
</organism>
<evidence type="ECO:0000313" key="1">
    <source>
        <dbReference type="EMBL" id="HHO58025.1"/>
    </source>
</evidence>
<reference evidence="1" key="1">
    <citation type="journal article" date="2020" name="mSystems">
        <title>Genome- and Community-Level Interaction Insights into Carbon Utilization and Element Cycling Functions of Hydrothermarchaeota in Hydrothermal Sediment.</title>
        <authorList>
            <person name="Zhou Z."/>
            <person name="Liu Y."/>
            <person name="Xu W."/>
            <person name="Pan J."/>
            <person name="Luo Z.H."/>
            <person name="Li M."/>
        </authorList>
    </citation>
    <scope>NUCLEOTIDE SEQUENCE [LARGE SCALE GENOMIC DNA]</scope>
    <source>
        <strain evidence="1">HyVt-523</strain>
    </source>
</reference>
<proteinExistence type="predicted"/>
<gene>
    <name evidence="1" type="ORF">ENJ85_02525</name>
</gene>
<comment type="caution">
    <text evidence="1">The sequence shown here is derived from an EMBL/GenBank/DDBJ whole genome shotgun (WGS) entry which is preliminary data.</text>
</comment>
<feature type="non-terminal residue" evidence="1">
    <location>
        <position position="1"/>
    </location>
</feature>
<accession>A0A7C5SPE3</accession>
<sequence length="109" mass="12033">NVDNVGAGTLHYATGEGMLAYYPHRGPLLAAARELEGAVPVAYRLAYFDTLPFARPRRAVLTLIRLAGGVPPNWHWPSDTPAGVRWFQVEETYAYASRLLGRLLPLKEG</sequence>
<name>A0A7C5SPE3_9DEIN</name>
<dbReference type="AlphaFoldDB" id="A0A7C5SPE3"/>
<keyword evidence="1" id="KW-0645">Protease</keyword>
<keyword evidence="1" id="KW-0031">Aminopeptidase</keyword>
<dbReference type="GO" id="GO:0004177">
    <property type="term" value="F:aminopeptidase activity"/>
    <property type="evidence" value="ECO:0007669"/>
    <property type="project" value="UniProtKB-KW"/>
</dbReference>